<evidence type="ECO:0000313" key="2">
    <source>
        <dbReference type="EMBL" id="MZH56875.1"/>
    </source>
</evidence>
<dbReference type="Gene3D" id="3.40.50.300">
    <property type="entry name" value="P-loop containing nucleotide triphosphate hydrolases"/>
    <property type="match status" value="1"/>
</dbReference>
<dbReference type="Proteomes" id="UP000604383">
    <property type="component" value="Unassembled WGS sequence"/>
</dbReference>
<comment type="caution">
    <text evidence="2">The sequence shown here is derived from an EMBL/GenBank/DDBJ whole genome shotgun (WGS) entry which is preliminary data.</text>
</comment>
<dbReference type="Pfam" id="PF13614">
    <property type="entry name" value="AAA_31"/>
    <property type="match status" value="1"/>
</dbReference>
<sequence>MAITYNIQNRKGGVGKTETALNMAYGISQAGYKTLYIPFDPQANGQSTMMKDDSEITVEQAMKVREFYDKSEDKQAIMKAYKALASSGFSKERKYGIDINDVLKTPTMIQQAIYQTCYPNLDIIPASDELSMTDGYLKLSGKNPSGRLRTALSLIDNDYDVVIIDNSPFESSLTYNSICACYKEGDTIIIPVTISDRSIKGLGATLEILIEWLNEERLPYDCKLLITMKQRNKLTNEWIKTLRHIFPNRVFTQEIRFQGKPVESASLKNVILLEDKDKSNVQSDYRVYVDEILEDIRTKLGK</sequence>
<dbReference type="SUPFAM" id="SSF52540">
    <property type="entry name" value="P-loop containing nucleoside triphosphate hydrolases"/>
    <property type="match status" value="1"/>
</dbReference>
<dbReference type="PANTHER" id="PTHR13696:SF52">
    <property type="entry name" value="PARA FAMILY PROTEIN CT_582"/>
    <property type="match status" value="1"/>
</dbReference>
<dbReference type="CDD" id="cd02042">
    <property type="entry name" value="ParAB_family"/>
    <property type="match status" value="1"/>
</dbReference>
<dbReference type="RefSeq" id="WP_161129326.1">
    <property type="nucleotide sequence ID" value="NZ_WWTM01000028.1"/>
</dbReference>
<evidence type="ECO:0000259" key="1">
    <source>
        <dbReference type="Pfam" id="PF13614"/>
    </source>
</evidence>
<accession>A0AB36B8S1</accession>
<protein>
    <submittedName>
        <fullName evidence="2">AAA family ATPase</fullName>
    </submittedName>
</protein>
<name>A0AB36B8S1_CLOIN</name>
<dbReference type="AlphaFoldDB" id="A0AB36B8S1"/>
<organism evidence="2 3">
    <name type="scientific">Clostridium innocuum</name>
    <dbReference type="NCBI Taxonomy" id="1522"/>
    <lineage>
        <taxon>Bacteria</taxon>
        <taxon>Bacillati</taxon>
        <taxon>Bacillota</taxon>
        <taxon>Clostridia</taxon>
        <taxon>Eubacteriales</taxon>
        <taxon>Clostridiaceae</taxon>
        <taxon>Clostridium</taxon>
    </lineage>
</organism>
<proteinExistence type="predicted"/>
<reference evidence="2" key="1">
    <citation type="journal article" date="2019" name="Nat. Med.">
        <title>A library of human gut bacterial isolates paired with longitudinal multiomics data enables mechanistic microbiome research.</title>
        <authorList>
            <person name="Poyet M."/>
            <person name="Groussin M."/>
            <person name="Gibbons S.M."/>
            <person name="Avila-Pacheco J."/>
            <person name="Jiang X."/>
            <person name="Kearney S.M."/>
            <person name="Perrotta A.R."/>
            <person name="Berdy B."/>
            <person name="Zhao S."/>
            <person name="Lieberman T.D."/>
            <person name="Swanson P.K."/>
            <person name="Smith M."/>
            <person name="Roesemann S."/>
            <person name="Alexander J.E."/>
            <person name="Rich S.A."/>
            <person name="Livny J."/>
            <person name="Vlamakis H."/>
            <person name="Clish C."/>
            <person name="Bullock K."/>
            <person name="Deik A."/>
            <person name="Scott J."/>
            <person name="Pierce K.A."/>
            <person name="Xavier R.J."/>
            <person name="Alm E.J."/>
        </authorList>
    </citation>
    <scope>NUCLEOTIDE SEQUENCE</scope>
    <source>
        <strain evidence="2">BIOML-A12</strain>
    </source>
</reference>
<gene>
    <name evidence="2" type="ORF">GT664_14255</name>
</gene>
<dbReference type="InterPro" id="IPR025669">
    <property type="entry name" value="AAA_dom"/>
</dbReference>
<evidence type="ECO:0000313" key="3">
    <source>
        <dbReference type="Proteomes" id="UP000604383"/>
    </source>
</evidence>
<dbReference type="EMBL" id="WWTN01000025">
    <property type="protein sequence ID" value="MZH56875.1"/>
    <property type="molecule type" value="Genomic_DNA"/>
</dbReference>
<dbReference type="PANTHER" id="PTHR13696">
    <property type="entry name" value="P-LOOP CONTAINING NUCLEOSIDE TRIPHOSPHATE HYDROLASE"/>
    <property type="match status" value="1"/>
</dbReference>
<dbReference type="InterPro" id="IPR050678">
    <property type="entry name" value="DNA_Partitioning_ATPase"/>
</dbReference>
<feature type="domain" description="AAA" evidence="1">
    <location>
        <begin position="7"/>
        <end position="208"/>
    </location>
</feature>
<dbReference type="InterPro" id="IPR027417">
    <property type="entry name" value="P-loop_NTPase"/>
</dbReference>